<dbReference type="GO" id="GO:0005524">
    <property type="term" value="F:ATP binding"/>
    <property type="evidence" value="ECO:0007669"/>
    <property type="project" value="UniProtKB-UniRule"/>
</dbReference>
<name>A0A9P6M5G7_9FUNG</name>
<reference evidence="8" key="1">
    <citation type="journal article" date="2020" name="Fungal Divers.">
        <title>Resolving the Mortierellaceae phylogeny through synthesis of multi-gene phylogenetics and phylogenomics.</title>
        <authorList>
            <person name="Vandepol N."/>
            <person name="Liber J."/>
            <person name="Desiro A."/>
            <person name="Na H."/>
            <person name="Kennedy M."/>
            <person name="Barry K."/>
            <person name="Grigoriev I.V."/>
            <person name="Miller A.N."/>
            <person name="O'Donnell K."/>
            <person name="Stajich J.E."/>
            <person name="Bonito G."/>
        </authorList>
    </citation>
    <scope>NUCLEOTIDE SEQUENCE</scope>
    <source>
        <strain evidence="8">MES-2147</strain>
    </source>
</reference>
<feature type="domain" description="Myosin motor" evidence="7">
    <location>
        <begin position="1"/>
        <end position="222"/>
    </location>
</feature>
<keyword evidence="1 6" id="KW-0547">Nucleotide-binding</keyword>
<dbReference type="Gene3D" id="3.40.850.10">
    <property type="entry name" value="Kinesin motor domain"/>
    <property type="match status" value="1"/>
</dbReference>
<evidence type="ECO:0000256" key="2">
    <source>
        <dbReference type="ARBA" id="ARBA00022840"/>
    </source>
</evidence>
<evidence type="ECO:0000256" key="4">
    <source>
        <dbReference type="ARBA" id="ARBA00023175"/>
    </source>
</evidence>
<comment type="similarity">
    <text evidence="6">Belongs to the TRAFAC class myosin-kinesin ATPase superfamily. Myosin family.</text>
</comment>
<feature type="non-terminal residue" evidence="8">
    <location>
        <position position="1"/>
    </location>
</feature>
<dbReference type="Proteomes" id="UP000749646">
    <property type="component" value="Unassembled WGS sequence"/>
</dbReference>
<feature type="non-terminal residue" evidence="8">
    <location>
        <position position="222"/>
    </location>
</feature>
<dbReference type="SUPFAM" id="SSF52540">
    <property type="entry name" value="P-loop containing nucleoside triphosphate hydrolases"/>
    <property type="match status" value="1"/>
</dbReference>
<sequence>GQSGSGKTEAARQVIRQLLALSSQPKKEARVQNQIIASSVIIEAFGHAKTSLNNNASRVGRFTELQFNERGRLLGAKMLSYFLEKKRICRSASNPDDRNFHIFYQLLAGATAEEKTHLRLTDGQFHYLSSASLNKNRTLPGIDDVAEFGNLKTALKIMGFQKRQVAQIFQLLAAVLHLGNLTFMEDTSHANDACVVRNADTLIFVADFLGVDPNALQNTLST</sequence>
<dbReference type="PANTHER" id="PTHR13140:SF550">
    <property type="entry name" value="MYOSIN-IIIB ISOFORM X1"/>
    <property type="match status" value="1"/>
</dbReference>
<dbReference type="GO" id="GO:0000146">
    <property type="term" value="F:microfilament motor activity"/>
    <property type="evidence" value="ECO:0007669"/>
    <property type="project" value="TreeGrafter"/>
</dbReference>
<evidence type="ECO:0000256" key="5">
    <source>
        <dbReference type="ARBA" id="ARBA00023203"/>
    </source>
</evidence>
<dbReference type="PANTHER" id="PTHR13140">
    <property type="entry name" value="MYOSIN"/>
    <property type="match status" value="1"/>
</dbReference>
<dbReference type="Pfam" id="PF00063">
    <property type="entry name" value="Myosin_head"/>
    <property type="match status" value="1"/>
</dbReference>
<dbReference type="InterPro" id="IPR001609">
    <property type="entry name" value="Myosin_head_motor_dom-like"/>
</dbReference>
<evidence type="ECO:0000256" key="3">
    <source>
        <dbReference type="ARBA" id="ARBA00023123"/>
    </source>
</evidence>
<evidence type="ECO:0000259" key="7">
    <source>
        <dbReference type="PROSITE" id="PS51456"/>
    </source>
</evidence>
<dbReference type="AlphaFoldDB" id="A0A9P6M5G7"/>
<dbReference type="EMBL" id="JAAAHW010005790">
    <property type="protein sequence ID" value="KAF9966311.1"/>
    <property type="molecule type" value="Genomic_DNA"/>
</dbReference>
<dbReference type="InterPro" id="IPR036961">
    <property type="entry name" value="Kinesin_motor_dom_sf"/>
</dbReference>
<dbReference type="GO" id="GO:0016020">
    <property type="term" value="C:membrane"/>
    <property type="evidence" value="ECO:0007669"/>
    <property type="project" value="TreeGrafter"/>
</dbReference>
<organism evidence="8 9">
    <name type="scientific">Modicella reniformis</name>
    <dbReference type="NCBI Taxonomy" id="1440133"/>
    <lineage>
        <taxon>Eukaryota</taxon>
        <taxon>Fungi</taxon>
        <taxon>Fungi incertae sedis</taxon>
        <taxon>Mucoromycota</taxon>
        <taxon>Mortierellomycotina</taxon>
        <taxon>Mortierellomycetes</taxon>
        <taxon>Mortierellales</taxon>
        <taxon>Mortierellaceae</taxon>
        <taxon>Modicella</taxon>
    </lineage>
</organism>
<keyword evidence="4 6" id="KW-0505">Motor protein</keyword>
<proteinExistence type="inferred from homology"/>
<dbReference type="GO" id="GO:0051015">
    <property type="term" value="F:actin filament binding"/>
    <property type="evidence" value="ECO:0007669"/>
    <property type="project" value="TreeGrafter"/>
</dbReference>
<dbReference type="SMART" id="SM00242">
    <property type="entry name" value="MYSc"/>
    <property type="match status" value="1"/>
</dbReference>
<keyword evidence="5 6" id="KW-0009">Actin-binding</keyword>
<evidence type="ECO:0000313" key="8">
    <source>
        <dbReference type="EMBL" id="KAF9966311.1"/>
    </source>
</evidence>
<dbReference type="GO" id="GO:0007015">
    <property type="term" value="P:actin filament organization"/>
    <property type="evidence" value="ECO:0007669"/>
    <property type="project" value="TreeGrafter"/>
</dbReference>
<dbReference type="GO" id="GO:0016459">
    <property type="term" value="C:myosin complex"/>
    <property type="evidence" value="ECO:0007669"/>
    <property type="project" value="UniProtKB-KW"/>
</dbReference>
<dbReference type="InterPro" id="IPR027417">
    <property type="entry name" value="P-loop_NTPase"/>
</dbReference>
<protein>
    <recommendedName>
        <fullName evidence="7">Myosin motor domain-containing protein</fullName>
    </recommendedName>
</protein>
<dbReference type="OrthoDB" id="370884at2759"/>
<accession>A0A9P6M5G7</accession>
<keyword evidence="2 6" id="KW-0067">ATP-binding</keyword>
<feature type="binding site" evidence="6">
    <location>
        <begin position="1"/>
        <end position="8"/>
    </location>
    <ligand>
        <name>ATP</name>
        <dbReference type="ChEBI" id="CHEBI:30616"/>
    </ligand>
</feature>
<comment type="caution">
    <text evidence="6">Lacks conserved residue(s) required for the propagation of feature annotation.</text>
</comment>
<comment type="caution">
    <text evidence="8">The sequence shown here is derived from an EMBL/GenBank/DDBJ whole genome shotgun (WGS) entry which is preliminary data.</text>
</comment>
<dbReference type="PROSITE" id="PS51456">
    <property type="entry name" value="MYOSIN_MOTOR"/>
    <property type="match status" value="1"/>
</dbReference>
<evidence type="ECO:0000256" key="1">
    <source>
        <dbReference type="ARBA" id="ARBA00022741"/>
    </source>
</evidence>
<evidence type="ECO:0000256" key="6">
    <source>
        <dbReference type="PROSITE-ProRule" id="PRU00782"/>
    </source>
</evidence>
<dbReference type="Gene3D" id="1.20.120.720">
    <property type="entry name" value="Myosin VI head, motor domain, U50 subdomain"/>
    <property type="match status" value="1"/>
</dbReference>
<dbReference type="GO" id="GO:0005737">
    <property type="term" value="C:cytoplasm"/>
    <property type="evidence" value="ECO:0007669"/>
    <property type="project" value="TreeGrafter"/>
</dbReference>
<dbReference type="Gene3D" id="1.10.10.820">
    <property type="match status" value="1"/>
</dbReference>
<gene>
    <name evidence="8" type="ORF">BGZ65_000426</name>
</gene>
<evidence type="ECO:0000313" key="9">
    <source>
        <dbReference type="Proteomes" id="UP000749646"/>
    </source>
</evidence>
<keyword evidence="9" id="KW-1185">Reference proteome</keyword>
<keyword evidence="3 6" id="KW-0518">Myosin</keyword>